<comment type="caution">
    <text evidence="2">The sequence shown here is derived from an EMBL/GenBank/DDBJ whole genome shotgun (WGS) entry which is preliminary data.</text>
</comment>
<feature type="region of interest" description="Disordered" evidence="1">
    <location>
        <begin position="193"/>
        <end position="274"/>
    </location>
</feature>
<evidence type="ECO:0000313" key="2">
    <source>
        <dbReference type="EMBL" id="MFD1872914.1"/>
    </source>
</evidence>
<feature type="compositionally biased region" description="Polar residues" evidence="1">
    <location>
        <begin position="292"/>
        <end position="311"/>
    </location>
</feature>
<evidence type="ECO:0000313" key="3">
    <source>
        <dbReference type="Proteomes" id="UP001597197"/>
    </source>
</evidence>
<dbReference type="EMBL" id="JBHUFD010000003">
    <property type="protein sequence ID" value="MFD1872914.1"/>
    <property type="molecule type" value="Genomic_DNA"/>
</dbReference>
<protein>
    <submittedName>
        <fullName evidence="2">Uncharacterized protein</fullName>
    </submittedName>
</protein>
<feature type="compositionally biased region" description="Low complexity" evidence="1">
    <location>
        <begin position="214"/>
        <end position="229"/>
    </location>
</feature>
<accession>A0ABW4QTS1</accession>
<feature type="compositionally biased region" description="Acidic residues" evidence="1">
    <location>
        <begin position="230"/>
        <end position="244"/>
    </location>
</feature>
<name>A0ABW4QTS1_9BACT</name>
<sequence length="386" mass="41927">MNFFILYSTCFNNFVYLLPLAYYHTTNSSHSPFMPKLIDYPRTSYTGAWEVAEVVDDTGGKCALETCARKLNRKVSGSFKAIVGSGVKFGLLTSKREILTTTTLFRRIKHAYDKQEELLFHREAFLTPPLFTQLCRKFRSRELPVAMLDVLLIREFGVEEINAQSVAKAFVDGARMVGVLDENNIVADIDQLAAQQPPRRELASPPPAGNIFRQSPPTSATLTTQAATTDENEDQETETDDTPAEAEVSSAPALTQAKPSGAHRLPLPASRPAPAATTDAIAHLFGLQSTTATSEPAQTPVSTPPASSKQTPIGRENTSETTPKLLTPAALPIPGTLAAPATATEGLLFRIQLAGPGLNTQLDVVDADDLILVRALLDKIERRLKQ</sequence>
<keyword evidence="3" id="KW-1185">Reference proteome</keyword>
<evidence type="ECO:0000256" key="1">
    <source>
        <dbReference type="SAM" id="MobiDB-lite"/>
    </source>
</evidence>
<gene>
    <name evidence="2" type="ORF">ACFSDX_10775</name>
</gene>
<feature type="region of interest" description="Disordered" evidence="1">
    <location>
        <begin position="292"/>
        <end position="326"/>
    </location>
</feature>
<feature type="compositionally biased region" description="Low complexity" evidence="1">
    <location>
        <begin position="264"/>
        <end position="274"/>
    </location>
</feature>
<proteinExistence type="predicted"/>
<organism evidence="2 3">
    <name type="scientific">Hymenobacter bucti</name>
    <dbReference type="NCBI Taxonomy" id="1844114"/>
    <lineage>
        <taxon>Bacteria</taxon>
        <taxon>Pseudomonadati</taxon>
        <taxon>Bacteroidota</taxon>
        <taxon>Cytophagia</taxon>
        <taxon>Cytophagales</taxon>
        <taxon>Hymenobacteraceae</taxon>
        <taxon>Hymenobacter</taxon>
    </lineage>
</organism>
<dbReference type="RefSeq" id="WP_382313393.1">
    <property type="nucleotide sequence ID" value="NZ_JBHUFD010000003.1"/>
</dbReference>
<dbReference type="Proteomes" id="UP001597197">
    <property type="component" value="Unassembled WGS sequence"/>
</dbReference>
<reference evidence="3" key="1">
    <citation type="journal article" date="2019" name="Int. J. Syst. Evol. Microbiol.">
        <title>The Global Catalogue of Microorganisms (GCM) 10K type strain sequencing project: providing services to taxonomists for standard genome sequencing and annotation.</title>
        <authorList>
            <consortium name="The Broad Institute Genomics Platform"/>
            <consortium name="The Broad Institute Genome Sequencing Center for Infectious Disease"/>
            <person name="Wu L."/>
            <person name="Ma J."/>
        </authorList>
    </citation>
    <scope>NUCLEOTIDE SEQUENCE [LARGE SCALE GENOMIC DNA]</scope>
    <source>
        <strain evidence="3">CGMCC 1.15795</strain>
    </source>
</reference>